<dbReference type="AlphaFoldDB" id="A0AAW1REU3"/>
<sequence>MQVPVSVQEDKRDIIVHPRFWHTVLTLPVTQAPKPPTRWDELPLAALYNIASHCQTAQELCIFGRICKTARTAADDDLLWRKLCCAKFNSSPSQKTDKASWQALYRFNHRVLYDVLMCRRPDKILDLGQGAIVINLGAAAA</sequence>
<proteinExistence type="predicted"/>
<evidence type="ECO:0000259" key="1">
    <source>
        <dbReference type="Pfam" id="PF12937"/>
    </source>
</evidence>
<comment type="caution">
    <text evidence="2">The sequence shown here is derived from an EMBL/GenBank/DDBJ whole genome shotgun (WGS) entry which is preliminary data.</text>
</comment>
<dbReference type="InterPro" id="IPR001810">
    <property type="entry name" value="F-box_dom"/>
</dbReference>
<dbReference type="Pfam" id="PF12937">
    <property type="entry name" value="F-box-like"/>
    <property type="match status" value="1"/>
</dbReference>
<dbReference type="Proteomes" id="UP001438707">
    <property type="component" value="Unassembled WGS sequence"/>
</dbReference>
<accession>A0AAW1REU3</accession>
<dbReference type="SUPFAM" id="SSF81383">
    <property type="entry name" value="F-box domain"/>
    <property type="match status" value="1"/>
</dbReference>
<dbReference type="EMBL" id="JALJOS010000012">
    <property type="protein sequence ID" value="KAK9832306.1"/>
    <property type="molecule type" value="Genomic_DNA"/>
</dbReference>
<evidence type="ECO:0000313" key="3">
    <source>
        <dbReference type="Proteomes" id="UP001438707"/>
    </source>
</evidence>
<protein>
    <recommendedName>
        <fullName evidence="1">F-box domain-containing protein</fullName>
    </recommendedName>
</protein>
<keyword evidence="3" id="KW-1185">Reference proteome</keyword>
<evidence type="ECO:0000313" key="2">
    <source>
        <dbReference type="EMBL" id="KAK9832306.1"/>
    </source>
</evidence>
<organism evidence="2 3">
    <name type="scientific">Apatococcus lobatus</name>
    <dbReference type="NCBI Taxonomy" id="904363"/>
    <lineage>
        <taxon>Eukaryota</taxon>
        <taxon>Viridiplantae</taxon>
        <taxon>Chlorophyta</taxon>
        <taxon>core chlorophytes</taxon>
        <taxon>Trebouxiophyceae</taxon>
        <taxon>Chlorellales</taxon>
        <taxon>Chlorellaceae</taxon>
        <taxon>Apatococcus</taxon>
    </lineage>
</organism>
<dbReference type="InterPro" id="IPR036047">
    <property type="entry name" value="F-box-like_dom_sf"/>
</dbReference>
<name>A0AAW1REU3_9CHLO</name>
<feature type="domain" description="F-box" evidence="1">
    <location>
        <begin position="39"/>
        <end position="85"/>
    </location>
</feature>
<reference evidence="2 3" key="1">
    <citation type="journal article" date="2024" name="Nat. Commun.">
        <title>Phylogenomics reveals the evolutionary origins of lichenization in chlorophyte algae.</title>
        <authorList>
            <person name="Puginier C."/>
            <person name="Libourel C."/>
            <person name="Otte J."/>
            <person name="Skaloud P."/>
            <person name="Haon M."/>
            <person name="Grisel S."/>
            <person name="Petersen M."/>
            <person name="Berrin J.G."/>
            <person name="Delaux P.M."/>
            <person name="Dal Grande F."/>
            <person name="Keller J."/>
        </authorList>
    </citation>
    <scope>NUCLEOTIDE SEQUENCE [LARGE SCALE GENOMIC DNA]</scope>
    <source>
        <strain evidence="2 3">SAG 2145</strain>
    </source>
</reference>
<gene>
    <name evidence="2" type="ORF">WJX74_005842</name>
</gene>
<dbReference type="Gene3D" id="1.20.1280.50">
    <property type="match status" value="1"/>
</dbReference>